<keyword evidence="1" id="KW-0547">Nucleotide-binding</keyword>
<evidence type="ECO:0000313" key="2">
    <source>
        <dbReference type="Proteomes" id="UP000076502"/>
    </source>
</evidence>
<dbReference type="GO" id="GO:0005524">
    <property type="term" value="F:ATP binding"/>
    <property type="evidence" value="ECO:0007669"/>
    <property type="project" value="UniProtKB-KW"/>
</dbReference>
<name>A0A154NZL5_DUFNO</name>
<accession>A0A154NZL5</accession>
<keyword evidence="1" id="KW-0067">ATP-binding</keyword>
<sequence>RFGEGYVAFLRFRQPVSATDLKKVLTKYLPQAVVSSKQATAARLLLPRSQDMPLSVSFNKVKLLAEELKATDYTLTQSSLDQVLVNFSEEMDTEEDGSIYTQGTSNNVSNLYSSRDTIHMETF</sequence>
<evidence type="ECO:0000313" key="1">
    <source>
        <dbReference type="EMBL" id="KZC04438.1"/>
    </source>
</evidence>
<feature type="non-terminal residue" evidence="1">
    <location>
        <position position="1"/>
    </location>
</feature>
<dbReference type="EMBL" id="KQ434778">
    <property type="protein sequence ID" value="KZC04438.1"/>
    <property type="molecule type" value="Genomic_DNA"/>
</dbReference>
<dbReference type="STRING" id="178035.A0A154NZL5"/>
<proteinExistence type="predicted"/>
<dbReference type="AlphaFoldDB" id="A0A154NZL5"/>
<dbReference type="OrthoDB" id="8061355at2759"/>
<protein>
    <submittedName>
        <fullName evidence="1">ATP-binding cassette sub-family A member 2</fullName>
    </submittedName>
</protein>
<organism evidence="1 2">
    <name type="scientific">Dufourea novaeangliae</name>
    <name type="common">Sweat bee</name>
    <dbReference type="NCBI Taxonomy" id="178035"/>
    <lineage>
        <taxon>Eukaryota</taxon>
        <taxon>Metazoa</taxon>
        <taxon>Ecdysozoa</taxon>
        <taxon>Arthropoda</taxon>
        <taxon>Hexapoda</taxon>
        <taxon>Insecta</taxon>
        <taxon>Pterygota</taxon>
        <taxon>Neoptera</taxon>
        <taxon>Endopterygota</taxon>
        <taxon>Hymenoptera</taxon>
        <taxon>Apocrita</taxon>
        <taxon>Aculeata</taxon>
        <taxon>Apoidea</taxon>
        <taxon>Anthophila</taxon>
        <taxon>Halictidae</taxon>
        <taxon>Rophitinae</taxon>
        <taxon>Dufourea</taxon>
    </lineage>
</organism>
<gene>
    <name evidence="1" type="ORF">WN55_02801</name>
</gene>
<keyword evidence="2" id="KW-1185">Reference proteome</keyword>
<reference evidence="1 2" key="1">
    <citation type="submission" date="2015-07" db="EMBL/GenBank/DDBJ databases">
        <title>The genome of Dufourea novaeangliae.</title>
        <authorList>
            <person name="Pan H."/>
            <person name="Kapheim K."/>
        </authorList>
    </citation>
    <scope>NUCLEOTIDE SEQUENCE [LARGE SCALE GENOMIC DNA]</scope>
    <source>
        <strain evidence="1">0120121106</strain>
        <tissue evidence="1">Whole body</tissue>
    </source>
</reference>
<feature type="non-terminal residue" evidence="1">
    <location>
        <position position="123"/>
    </location>
</feature>
<dbReference type="Proteomes" id="UP000076502">
    <property type="component" value="Unassembled WGS sequence"/>
</dbReference>